<feature type="domain" description="Carboxyltransferase" evidence="4">
    <location>
        <begin position="6"/>
        <end position="207"/>
    </location>
</feature>
<organism evidence="5 6">
    <name type="scientific">Gottfriedia solisilvae</name>
    <dbReference type="NCBI Taxonomy" id="1516104"/>
    <lineage>
        <taxon>Bacteria</taxon>
        <taxon>Bacillati</taxon>
        <taxon>Bacillota</taxon>
        <taxon>Bacilli</taxon>
        <taxon>Bacillales</taxon>
        <taxon>Bacillaceae</taxon>
        <taxon>Gottfriedia</taxon>
    </lineage>
</organism>
<gene>
    <name evidence="5" type="ORF">GCM10007380_17030</name>
</gene>
<keyword evidence="1" id="KW-0547">Nucleotide-binding</keyword>
<dbReference type="GO" id="GO:0016787">
    <property type="term" value="F:hydrolase activity"/>
    <property type="evidence" value="ECO:0007669"/>
    <property type="project" value="UniProtKB-KW"/>
</dbReference>
<name>A0A8J3EYF7_9BACI</name>
<dbReference type="GO" id="GO:0005524">
    <property type="term" value="F:ATP binding"/>
    <property type="evidence" value="ECO:0007669"/>
    <property type="project" value="UniProtKB-KW"/>
</dbReference>
<dbReference type="SUPFAM" id="SSF160467">
    <property type="entry name" value="PH0987 N-terminal domain-like"/>
    <property type="match status" value="1"/>
</dbReference>
<dbReference type="InterPro" id="IPR029000">
    <property type="entry name" value="Cyclophilin-like_dom_sf"/>
</dbReference>
<proteinExistence type="predicted"/>
<evidence type="ECO:0000256" key="1">
    <source>
        <dbReference type="ARBA" id="ARBA00022741"/>
    </source>
</evidence>
<keyword evidence="2 5" id="KW-0378">Hydrolase</keyword>
<keyword evidence="3" id="KW-0067">ATP-binding</keyword>
<evidence type="ECO:0000313" key="5">
    <source>
        <dbReference type="EMBL" id="GGI13261.1"/>
    </source>
</evidence>
<comment type="caution">
    <text evidence="5">The sequence shown here is derived from an EMBL/GenBank/DDBJ whole genome shotgun (WGS) entry which is preliminary data.</text>
</comment>
<evidence type="ECO:0000259" key="4">
    <source>
        <dbReference type="SMART" id="SM00796"/>
    </source>
</evidence>
<dbReference type="OrthoDB" id="9778567at2"/>
<sequence>MKKINVSIHPVGCSGIVCYVGDSISDETNDLVQVISRHIINKMGHKFTGVVPSYHSVTMFYDSITYSFFELKKEVETQILNLQTINLKQKKTIYEIPVCYGLQYGPDIENVMNHHHISMNEVIQMHQESLYRIYMIGFLPGFPYLGGLNRKLATPRLKKPKLVRQGAVGIAGDQTGIYPFESPGGWNIIGQTPVTIFSNNRDDTVLFQSGSFLRFKSINEIEYAEIEKSIKEGSFSLKKEVLEVDEN</sequence>
<keyword evidence="6" id="KW-1185">Reference proteome</keyword>
<dbReference type="NCBIfam" id="TIGR00370">
    <property type="entry name" value="5-oxoprolinase subunit PxpB"/>
    <property type="match status" value="1"/>
</dbReference>
<dbReference type="AlphaFoldDB" id="A0A8J3EYF7"/>
<dbReference type="RefSeq" id="WP_087998098.1">
    <property type="nucleotide sequence ID" value="NZ_BMHB01000001.1"/>
</dbReference>
<evidence type="ECO:0000313" key="6">
    <source>
        <dbReference type="Proteomes" id="UP000626244"/>
    </source>
</evidence>
<dbReference type="PANTHER" id="PTHR34698:SF2">
    <property type="entry name" value="5-OXOPROLINASE SUBUNIT B"/>
    <property type="match status" value="1"/>
</dbReference>
<dbReference type="InterPro" id="IPR003833">
    <property type="entry name" value="CT_C_D"/>
</dbReference>
<dbReference type="Gene3D" id="3.30.1360.40">
    <property type="match status" value="1"/>
</dbReference>
<dbReference type="PANTHER" id="PTHR34698">
    <property type="entry name" value="5-OXOPROLINASE SUBUNIT B"/>
    <property type="match status" value="1"/>
</dbReference>
<dbReference type="Gene3D" id="2.40.100.10">
    <property type="entry name" value="Cyclophilin-like"/>
    <property type="match status" value="1"/>
</dbReference>
<dbReference type="InterPro" id="IPR010016">
    <property type="entry name" value="PxpB"/>
</dbReference>
<dbReference type="EMBL" id="BMHB01000001">
    <property type="protein sequence ID" value="GGI13261.1"/>
    <property type="molecule type" value="Genomic_DNA"/>
</dbReference>
<dbReference type="Proteomes" id="UP000626244">
    <property type="component" value="Unassembled WGS sequence"/>
</dbReference>
<dbReference type="SUPFAM" id="SSF50891">
    <property type="entry name" value="Cyclophilin-like"/>
    <property type="match status" value="1"/>
</dbReference>
<evidence type="ECO:0000256" key="3">
    <source>
        <dbReference type="ARBA" id="ARBA00022840"/>
    </source>
</evidence>
<reference evidence="6" key="1">
    <citation type="journal article" date="2019" name="Int. J. Syst. Evol. Microbiol.">
        <title>The Global Catalogue of Microorganisms (GCM) 10K type strain sequencing project: providing services to taxonomists for standard genome sequencing and annotation.</title>
        <authorList>
            <consortium name="The Broad Institute Genomics Platform"/>
            <consortium name="The Broad Institute Genome Sequencing Center for Infectious Disease"/>
            <person name="Wu L."/>
            <person name="Ma J."/>
        </authorList>
    </citation>
    <scope>NUCLEOTIDE SEQUENCE [LARGE SCALE GENOMIC DNA]</scope>
    <source>
        <strain evidence="6">CGMCC 1.14993</strain>
    </source>
</reference>
<dbReference type="Pfam" id="PF02682">
    <property type="entry name" value="CT_C_D"/>
    <property type="match status" value="1"/>
</dbReference>
<evidence type="ECO:0000256" key="2">
    <source>
        <dbReference type="ARBA" id="ARBA00022801"/>
    </source>
</evidence>
<accession>A0A8J3EYF7</accession>
<protein>
    <submittedName>
        <fullName evidence="5">Allophanate hydrolase</fullName>
    </submittedName>
</protein>
<dbReference type="SMART" id="SM00796">
    <property type="entry name" value="AHS1"/>
    <property type="match status" value="1"/>
</dbReference>